<feature type="repeat" description="WD" evidence="7">
    <location>
        <begin position="382"/>
        <end position="418"/>
    </location>
</feature>
<dbReference type="CDD" id="cd00200">
    <property type="entry name" value="WD40"/>
    <property type="match status" value="1"/>
</dbReference>
<dbReference type="OMA" id="DHKYVEF"/>
<dbReference type="GO" id="GO:0043021">
    <property type="term" value="F:ribonucleoprotein complex binding"/>
    <property type="evidence" value="ECO:0007669"/>
    <property type="project" value="UniProtKB-UniRule"/>
</dbReference>
<protein>
    <recommendedName>
        <fullName evidence="6">Ribosome biogenesis protein WDR12 homolog</fullName>
    </recommendedName>
</protein>
<evidence type="ECO:0000256" key="6">
    <source>
        <dbReference type="HAMAP-Rule" id="MF_03029"/>
    </source>
</evidence>
<dbReference type="OrthoDB" id="10251381at2759"/>
<dbReference type="PROSITE" id="PS50294">
    <property type="entry name" value="WD_REPEATS_REGION"/>
    <property type="match status" value="4"/>
</dbReference>
<evidence type="ECO:0000256" key="1">
    <source>
        <dbReference type="ARBA" id="ARBA00022517"/>
    </source>
</evidence>
<keyword evidence="5 6" id="KW-0539">Nucleus</keyword>
<dbReference type="PROSITE" id="PS50082">
    <property type="entry name" value="WD_REPEATS_2"/>
    <property type="match status" value="5"/>
</dbReference>
<dbReference type="RefSeq" id="XP_014242054.1">
    <property type="nucleotide sequence ID" value="XM_014386568.2"/>
</dbReference>
<dbReference type="PANTHER" id="PTHR19855:SF11">
    <property type="entry name" value="RIBOSOME BIOGENESIS PROTEIN WDR12"/>
    <property type="match status" value="1"/>
</dbReference>
<dbReference type="Pfam" id="PF08154">
    <property type="entry name" value="NLE"/>
    <property type="match status" value="1"/>
</dbReference>
<evidence type="ECO:0000256" key="5">
    <source>
        <dbReference type="ARBA" id="ARBA00023242"/>
    </source>
</evidence>
<feature type="domain" description="NLE" evidence="8">
    <location>
        <begin position="10"/>
        <end position="77"/>
    </location>
</feature>
<proteinExistence type="inferred from homology"/>
<feature type="repeat" description="WD" evidence="7">
    <location>
        <begin position="253"/>
        <end position="293"/>
    </location>
</feature>
<evidence type="ECO:0000313" key="10">
    <source>
        <dbReference type="Proteomes" id="UP000494040"/>
    </source>
</evidence>
<keyword evidence="4" id="KW-0677">Repeat</keyword>
<comment type="function">
    <text evidence="6">Required for maturation of ribosomal RNAs and formation of the large ribosomal subunit.</text>
</comment>
<name>A0A8I6RHB5_CIMLE</name>
<dbReference type="GO" id="GO:0005654">
    <property type="term" value="C:nucleoplasm"/>
    <property type="evidence" value="ECO:0007669"/>
    <property type="project" value="UniProtKB-SubCell"/>
</dbReference>
<dbReference type="PANTHER" id="PTHR19855">
    <property type="entry name" value="WD40 REPEAT PROTEIN 12, 37"/>
    <property type="match status" value="1"/>
</dbReference>
<dbReference type="InterPro" id="IPR019775">
    <property type="entry name" value="WD40_repeat_CS"/>
</dbReference>
<dbReference type="SMART" id="SM00320">
    <property type="entry name" value="WD40"/>
    <property type="match status" value="7"/>
</dbReference>
<dbReference type="Pfam" id="PF00400">
    <property type="entry name" value="WD40"/>
    <property type="match status" value="7"/>
</dbReference>
<evidence type="ECO:0000256" key="3">
    <source>
        <dbReference type="ARBA" id="ARBA00022574"/>
    </source>
</evidence>
<dbReference type="GO" id="GO:0000463">
    <property type="term" value="P:maturation of LSU-rRNA from tricistronic rRNA transcript (SSU-rRNA, 5.8S rRNA, LSU-rRNA)"/>
    <property type="evidence" value="ECO:0007669"/>
    <property type="project" value="UniProtKB-UniRule"/>
</dbReference>
<evidence type="ECO:0000256" key="4">
    <source>
        <dbReference type="ARBA" id="ARBA00022737"/>
    </source>
</evidence>
<dbReference type="InterPro" id="IPR036322">
    <property type="entry name" value="WD40_repeat_dom_sf"/>
</dbReference>
<evidence type="ECO:0000259" key="8">
    <source>
        <dbReference type="Pfam" id="PF08154"/>
    </source>
</evidence>
<dbReference type="FunFam" id="2.130.10.10:FF:001898">
    <property type="entry name" value="Ribosome biogenesis protein WDR12 homolog"/>
    <property type="match status" value="1"/>
</dbReference>
<dbReference type="PROSITE" id="PS00678">
    <property type="entry name" value="WD_REPEATS_1"/>
    <property type="match status" value="1"/>
</dbReference>
<dbReference type="GO" id="GO:0005730">
    <property type="term" value="C:nucleolus"/>
    <property type="evidence" value="ECO:0007669"/>
    <property type="project" value="UniProtKB-SubCell"/>
</dbReference>
<dbReference type="AlphaFoldDB" id="A0A8I6RHB5"/>
<dbReference type="GO" id="GO:0000466">
    <property type="term" value="P:maturation of 5.8S rRNA from tricistronic rRNA transcript (SSU-rRNA, 5.8S rRNA, LSU-rRNA)"/>
    <property type="evidence" value="ECO:0007669"/>
    <property type="project" value="UniProtKB-UniRule"/>
</dbReference>
<evidence type="ECO:0000256" key="2">
    <source>
        <dbReference type="ARBA" id="ARBA00022552"/>
    </source>
</evidence>
<reference evidence="9" key="1">
    <citation type="submission" date="2022-01" db="UniProtKB">
        <authorList>
            <consortium name="EnsemblMetazoa"/>
        </authorList>
    </citation>
    <scope>IDENTIFICATION</scope>
</reference>
<accession>A0A8I6RHB5</accession>
<dbReference type="HAMAP" id="MF_03029">
    <property type="entry name" value="WDR12"/>
    <property type="match status" value="1"/>
</dbReference>
<feature type="repeat" description="WD" evidence="7">
    <location>
        <begin position="192"/>
        <end position="224"/>
    </location>
</feature>
<dbReference type="KEGG" id="clec:106662465"/>
<keyword evidence="2 6" id="KW-0698">rRNA processing</keyword>
<dbReference type="InterPro" id="IPR012972">
    <property type="entry name" value="NLE"/>
</dbReference>
<evidence type="ECO:0000256" key="7">
    <source>
        <dbReference type="PROSITE-ProRule" id="PRU00221"/>
    </source>
</evidence>
<dbReference type="Proteomes" id="UP000494040">
    <property type="component" value="Unassembled WGS sequence"/>
</dbReference>
<dbReference type="SUPFAM" id="SSF50978">
    <property type="entry name" value="WD40 repeat-like"/>
    <property type="match status" value="1"/>
</dbReference>
<dbReference type="InterPro" id="IPR001680">
    <property type="entry name" value="WD40_rpt"/>
</dbReference>
<keyword evidence="1 6" id="KW-0690">Ribosome biogenesis</keyword>
<dbReference type="GO" id="GO:0030687">
    <property type="term" value="C:preribosome, large subunit precursor"/>
    <property type="evidence" value="ECO:0007669"/>
    <property type="project" value="UniProtKB-UniRule"/>
</dbReference>
<evidence type="ECO:0000313" key="9">
    <source>
        <dbReference type="EnsemblMetazoa" id="XP_014242054.1"/>
    </source>
</evidence>
<comment type="similarity">
    <text evidence="6">Belongs to the WD repeat WDR12/YTM1 family.</text>
</comment>
<dbReference type="Gene3D" id="2.130.10.10">
    <property type="entry name" value="YVTN repeat-like/Quinoprotein amine dehydrogenase"/>
    <property type="match status" value="3"/>
</dbReference>
<comment type="subcellular location">
    <subcellularLocation>
        <location evidence="6">Nucleus</location>
        <location evidence="6">Nucleolus</location>
    </subcellularLocation>
    <subcellularLocation>
        <location evidence="6">Nucleus</location>
        <location evidence="6">Nucleoplasm</location>
    </subcellularLocation>
</comment>
<dbReference type="InterPro" id="IPR015943">
    <property type="entry name" value="WD40/YVTN_repeat-like_dom_sf"/>
</dbReference>
<keyword evidence="10" id="KW-1185">Reference proteome</keyword>
<dbReference type="EnsemblMetazoa" id="XM_014386568.2">
    <property type="protein sequence ID" value="XP_014242054.1"/>
    <property type="gene ID" value="LOC106662465"/>
</dbReference>
<dbReference type="PRINTS" id="PR00320">
    <property type="entry name" value="GPROTEINBRPT"/>
</dbReference>
<dbReference type="InterPro" id="IPR020472">
    <property type="entry name" value="WD40_PAC1"/>
</dbReference>
<sequence length="418" mass="47113">MESSSQTKQLQIRFITKQEQYSVADTPFAVPATISVVELNNLVNHLLKESNVIEGKDVNFDFIAASEFVRSPLGEHLETRGHSTEVVVDIEYLERLPAPQPQDCLLHDDWVSSAHTSKKWIVSGCYDNTVHLWSIEGTHIMTIPGHTGAVKAVSWISQSEDDATFLSGSHDQTVLLWQWKSAKNEIECIRVCKGHSKSIECIGVSPDKTRFASGSWDNMLKIWSTSMDDDDDEPTVKRKPGKMANVKTPLVTLKGHKEAVSGLSWKDNTEMATCSWDHTIRIWDTEMSSSIQEMAGTKAFFDVDWSQLNHLLITASSDKNIKLYDPRSKEGQVCKTTFTSHRDWVMSVRWSKTKEHLFISSSNDKTVKLWDTRSSQVPMFDMTGHSDKVLSCDWSQPELVVSGGADNTLRIFKVSNEI</sequence>
<keyword evidence="3 7" id="KW-0853">WD repeat</keyword>
<feature type="repeat" description="WD" evidence="7">
    <location>
        <begin position="143"/>
        <end position="187"/>
    </location>
</feature>
<feature type="repeat" description="WD" evidence="7">
    <location>
        <begin position="338"/>
        <end position="380"/>
    </location>
</feature>
<organism evidence="9 10">
    <name type="scientific">Cimex lectularius</name>
    <name type="common">Bed bug</name>
    <name type="synonym">Acanthia lectularia</name>
    <dbReference type="NCBI Taxonomy" id="79782"/>
    <lineage>
        <taxon>Eukaryota</taxon>
        <taxon>Metazoa</taxon>
        <taxon>Ecdysozoa</taxon>
        <taxon>Arthropoda</taxon>
        <taxon>Hexapoda</taxon>
        <taxon>Insecta</taxon>
        <taxon>Pterygota</taxon>
        <taxon>Neoptera</taxon>
        <taxon>Paraneoptera</taxon>
        <taxon>Hemiptera</taxon>
        <taxon>Heteroptera</taxon>
        <taxon>Panheteroptera</taxon>
        <taxon>Cimicomorpha</taxon>
        <taxon>Cimicidae</taxon>
        <taxon>Cimex</taxon>
    </lineage>
</organism>
<dbReference type="GeneID" id="106662465"/>
<dbReference type="InterPro" id="IPR028599">
    <property type="entry name" value="WDR12/Ytm1"/>
</dbReference>